<reference evidence="2 3" key="1">
    <citation type="submission" date="2021-11" db="EMBL/GenBank/DDBJ databases">
        <title>Black yeast isolated from Biological Soil Crust.</title>
        <authorList>
            <person name="Kurbessoian T."/>
        </authorList>
    </citation>
    <scope>NUCLEOTIDE SEQUENCE [LARGE SCALE GENOMIC DNA]</scope>
    <source>
        <strain evidence="2 3">CCFEE 5522</strain>
    </source>
</reference>
<keyword evidence="3" id="KW-1185">Reference proteome</keyword>
<dbReference type="Gene3D" id="3.30.710.10">
    <property type="entry name" value="Potassium Channel Kv1.1, Chain A"/>
    <property type="match status" value="1"/>
</dbReference>
<evidence type="ECO:0000259" key="1">
    <source>
        <dbReference type="PROSITE" id="PS50097"/>
    </source>
</evidence>
<name>A0AAV9JS75_9PEZI</name>
<dbReference type="PANTHER" id="PTHR47843:SF2">
    <property type="entry name" value="BTB DOMAIN-CONTAINING PROTEIN"/>
    <property type="match status" value="1"/>
</dbReference>
<dbReference type="Proteomes" id="UP001324427">
    <property type="component" value="Unassembled WGS sequence"/>
</dbReference>
<dbReference type="AlphaFoldDB" id="A0AAV9JS75"/>
<dbReference type="CDD" id="cd18186">
    <property type="entry name" value="BTB_POZ_ZBTB_KLHL-like"/>
    <property type="match status" value="1"/>
</dbReference>
<dbReference type="EMBL" id="JAVFHQ010000009">
    <property type="protein sequence ID" value="KAK4547893.1"/>
    <property type="molecule type" value="Genomic_DNA"/>
</dbReference>
<evidence type="ECO:0000313" key="2">
    <source>
        <dbReference type="EMBL" id="KAK4547893.1"/>
    </source>
</evidence>
<evidence type="ECO:0000313" key="3">
    <source>
        <dbReference type="Proteomes" id="UP001324427"/>
    </source>
</evidence>
<dbReference type="InterPro" id="IPR011333">
    <property type="entry name" value="SKP1/BTB/POZ_sf"/>
</dbReference>
<sequence>MAWSTIRRLMSEAPNLATEQLTIIVGTGADSKSFYVHEDLLQAHSDFFAAALHKGWKEAEDRIVRLPTERPVHFGLFAHFVYFGKIYSAQMKPEGEGREARGTRATAELDMLHACWLMGDRLMAVAFKDAVVDTFIQTCTDDRRTPTSMHEAVYAGTAGPNGLRSLLVDYAVWKWKKGAIAEREVDELWVEFFRDFAIRICEVTEEEREGPAPYHQYDCRYHEHAAASKPCYRS</sequence>
<comment type="caution">
    <text evidence="2">The sequence shown here is derived from an EMBL/GenBank/DDBJ whole genome shotgun (WGS) entry which is preliminary data.</text>
</comment>
<feature type="domain" description="BTB" evidence="1">
    <location>
        <begin position="19"/>
        <end position="90"/>
    </location>
</feature>
<organism evidence="2 3">
    <name type="scientific">Oleoguttula mirabilis</name>
    <dbReference type="NCBI Taxonomy" id="1507867"/>
    <lineage>
        <taxon>Eukaryota</taxon>
        <taxon>Fungi</taxon>
        <taxon>Dikarya</taxon>
        <taxon>Ascomycota</taxon>
        <taxon>Pezizomycotina</taxon>
        <taxon>Dothideomycetes</taxon>
        <taxon>Dothideomycetidae</taxon>
        <taxon>Mycosphaerellales</taxon>
        <taxon>Teratosphaeriaceae</taxon>
        <taxon>Oleoguttula</taxon>
    </lineage>
</organism>
<gene>
    <name evidence="2" type="ORF">LTR36_010612</name>
</gene>
<dbReference type="InterPro" id="IPR000210">
    <property type="entry name" value="BTB/POZ_dom"/>
</dbReference>
<dbReference type="PROSITE" id="PS50097">
    <property type="entry name" value="BTB"/>
    <property type="match status" value="1"/>
</dbReference>
<proteinExistence type="predicted"/>
<dbReference type="SUPFAM" id="SSF54695">
    <property type="entry name" value="POZ domain"/>
    <property type="match status" value="1"/>
</dbReference>
<protein>
    <recommendedName>
        <fullName evidence="1">BTB domain-containing protein</fullName>
    </recommendedName>
</protein>
<accession>A0AAV9JS75</accession>
<dbReference type="Pfam" id="PF00651">
    <property type="entry name" value="BTB"/>
    <property type="match status" value="1"/>
</dbReference>
<dbReference type="PANTHER" id="PTHR47843">
    <property type="entry name" value="BTB DOMAIN-CONTAINING PROTEIN-RELATED"/>
    <property type="match status" value="1"/>
</dbReference>